<accession>A0A3M2IM97</accession>
<evidence type="ECO:0000256" key="6">
    <source>
        <dbReference type="SAM" id="MobiDB-lite"/>
    </source>
</evidence>
<dbReference type="RefSeq" id="WP_122151424.1">
    <property type="nucleotide sequence ID" value="NZ_RFFI01000263.1"/>
</dbReference>
<dbReference type="EMBL" id="RFFI01000263">
    <property type="protein sequence ID" value="RMI00760.1"/>
    <property type="molecule type" value="Genomic_DNA"/>
</dbReference>
<evidence type="ECO:0000256" key="5">
    <source>
        <dbReference type="ARBA" id="ARBA00023136"/>
    </source>
</evidence>
<keyword evidence="4 7" id="KW-1133">Transmembrane helix</keyword>
<evidence type="ECO:0000259" key="8">
    <source>
        <dbReference type="Pfam" id="PF00482"/>
    </source>
</evidence>
<dbReference type="InterPro" id="IPR018076">
    <property type="entry name" value="T2SS_GspF_dom"/>
</dbReference>
<protein>
    <submittedName>
        <fullName evidence="9">Secretion system protein</fullName>
    </submittedName>
</protein>
<sequence length="178" mass="17344">MAGALLVLAVAATHLLARPPVPRSRTAPGRPPPADPAEPPDLVTVVDLLTVAVEAGASVPHALSAVGQALGGAAGAELHRAGGALVLGAPWAAAFAHAPGTAAALDPLAAAWVGGTAAGPALRAAATNLRARRQRAAREAAGRLGVRVVLPLGLCFLPAFVLVGLVPVLVSLAGGLLG</sequence>
<feature type="transmembrane region" description="Helical" evidence="7">
    <location>
        <begin position="156"/>
        <end position="177"/>
    </location>
</feature>
<evidence type="ECO:0000256" key="2">
    <source>
        <dbReference type="ARBA" id="ARBA00022475"/>
    </source>
</evidence>
<organism evidence="9 10">
    <name type="scientific">Cellulomonas triticagri</name>
    <dbReference type="NCBI Taxonomy" id="2483352"/>
    <lineage>
        <taxon>Bacteria</taxon>
        <taxon>Bacillati</taxon>
        <taxon>Actinomycetota</taxon>
        <taxon>Actinomycetes</taxon>
        <taxon>Micrococcales</taxon>
        <taxon>Cellulomonadaceae</taxon>
        <taxon>Cellulomonas</taxon>
    </lineage>
</organism>
<gene>
    <name evidence="9" type="ORF">EBM89_20745</name>
</gene>
<feature type="compositionally biased region" description="Pro residues" evidence="6">
    <location>
        <begin position="29"/>
        <end position="39"/>
    </location>
</feature>
<dbReference type="AlphaFoldDB" id="A0A3M2IM97"/>
<evidence type="ECO:0000256" key="7">
    <source>
        <dbReference type="SAM" id="Phobius"/>
    </source>
</evidence>
<keyword evidence="5 7" id="KW-0472">Membrane</keyword>
<name>A0A3M2IM97_9CELL</name>
<evidence type="ECO:0000256" key="1">
    <source>
        <dbReference type="ARBA" id="ARBA00004651"/>
    </source>
</evidence>
<proteinExistence type="predicted"/>
<evidence type="ECO:0000313" key="9">
    <source>
        <dbReference type="EMBL" id="RMI00760.1"/>
    </source>
</evidence>
<keyword evidence="3 7" id="KW-0812">Transmembrane</keyword>
<comment type="subcellular location">
    <subcellularLocation>
        <location evidence="1">Cell membrane</location>
        <topology evidence="1">Multi-pass membrane protein</topology>
    </subcellularLocation>
</comment>
<feature type="domain" description="Type II secretion system protein GspF" evidence="8">
    <location>
        <begin position="47"/>
        <end position="165"/>
    </location>
</feature>
<evidence type="ECO:0000256" key="4">
    <source>
        <dbReference type="ARBA" id="ARBA00022989"/>
    </source>
</evidence>
<comment type="caution">
    <text evidence="9">The sequence shown here is derived from an EMBL/GenBank/DDBJ whole genome shotgun (WGS) entry which is preliminary data.</text>
</comment>
<keyword evidence="10" id="KW-1185">Reference proteome</keyword>
<evidence type="ECO:0000313" key="10">
    <source>
        <dbReference type="Proteomes" id="UP000269289"/>
    </source>
</evidence>
<keyword evidence="2" id="KW-1003">Cell membrane</keyword>
<dbReference type="PANTHER" id="PTHR35007">
    <property type="entry name" value="INTEGRAL MEMBRANE PROTEIN-RELATED"/>
    <property type="match status" value="1"/>
</dbReference>
<dbReference type="PANTHER" id="PTHR35007:SF3">
    <property type="entry name" value="POSSIBLE CONSERVED ALANINE RICH MEMBRANE PROTEIN"/>
    <property type="match status" value="1"/>
</dbReference>
<feature type="region of interest" description="Disordered" evidence="6">
    <location>
        <begin position="20"/>
        <end position="40"/>
    </location>
</feature>
<dbReference type="Pfam" id="PF00482">
    <property type="entry name" value="T2SSF"/>
    <property type="match status" value="1"/>
</dbReference>
<dbReference type="GO" id="GO:0005886">
    <property type="term" value="C:plasma membrane"/>
    <property type="evidence" value="ECO:0007669"/>
    <property type="project" value="UniProtKB-SubCell"/>
</dbReference>
<evidence type="ECO:0000256" key="3">
    <source>
        <dbReference type="ARBA" id="ARBA00022692"/>
    </source>
</evidence>
<dbReference type="Proteomes" id="UP000269289">
    <property type="component" value="Unassembled WGS sequence"/>
</dbReference>
<reference evidence="9 10" key="1">
    <citation type="submission" date="2018-10" db="EMBL/GenBank/DDBJ databases">
        <title>Isolation, diversity and antifungal activity of actinobacteria from wheat.</title>
        <authorList>
            <person name="Han C."/>
        </authorList>
    </citation>
    <scope>NUCLEOTIDE SEQUENCE [LARGE SCALE GENOMIC DNA]</scope>
    <source>
        <strain evidence="9 10">NEAU-YY56</strain>
    </source>
</reference>